<proteinExistence type="predicted"/>
<name>A0A939GAJ8_9BACT</name>
<feature type="domain" description="DUF4097" evidence="2">
    <location>
        <begin position="78"/>
        <end position="278"/>
    </location>
</feature>
<evidence type="ECO:0000313" key="4">
    <source>
        <dbReference type="Proteomes" id="UP000664795"/>
    </source>
</evidence>
<dbReference type="Pfam" id="PF13349">
    <property type="entry name" value="DUF4097"/>
    <property type="match status" value="1"/>
</dbReference>
<protein>
    <submittedName>
        <fullName evidence="3">DUF4097 family beta strand repeat protein</fullName>
    </submittedName>
</protein>
<evidence type="ECO:0000313" key="3">
    <source>
        <dbReference type="EMBL" id="MBO0934258.1"/>
    </source>
</evidence>
<dbReference type="EMBL" id="JAFMYU010000029">
    <property type="protein sequence ID" value="MBO0934258.1"/>
    <property type="molecule type" value="Genomic_DNA"/>
</dbReference>
<accession>A0A939GAJ8</accession>
<dbReference type="RefSeq" id="WP_207338224.1">
    <property type="nucleotide sequence ID" value="NZ_JAFMYU010000029.1"/>
</dbReference>
<organism evidence="3 4">
    <name type="scientific">Fibrella aquatilis</name>
    <dbReference type="NCBI Taxonomy" id="2817059"/>
    <lineage>
        <taxon>Bacteria</taxon>
        <taxon>Pseudomonadati</taxon>
        <taxon>Bacteroidota</taxon>
        <taxon>Cytophagia</taxon>
        <taxon>Cytophagales</taxon>
        <taxon>Spirosomataceae</taxon>
        <taxon>Fibrella</taxon>
    </lineage>
</organism>
<sequence length="378" mass="41837">MKRFNAVLFSAYLLALIGQNSLAQTPDAIQADASQADTLPWGLTIRPVRVERWSSQPDDRTELHRAIVKSYTVTSKDALSVDNHFGDVTVTLWDRNEMRVEVAVTASSERPERARKILDAVTIDEQRKDDTFSFKTVIADGFDGGWKKGDRRNFLRVDYRISMPKANRLAIKNSFGNTTIPDFWAPLSLSSKFGNVYGADLNNPNTRIQAEFGNVSVRDIQNGSLTMSFGDIDINSGNVLSIVQDYGKLKIGETNQVNARMNYADASIGLIRQSAKVRLNYARRFLLGQVAASANKIDVEANYSTVAMPVQNESNGNFDITVTHGGFSYPNLPSLRLNTPTPPTPPVRGQTRQYIGHFGTGGGPHIRVVASYGDVRFK</sequence>
<feature type="chain" id="PRO_5037758241" evidence="1">
    <location>
        <begin position="24"/>
        <end position="378"/>
    </location>
</feature>
<comment type="caution">
    <text evidence="3">The sequence shown here is derived from an EMBL/GenBank/DDBJ whole genome shotgun (WGS) entry which is preliminary data.</text>
</comment>
<feature type="signal peptide" evidence="1">
    <location>
        <begin position="1"/>
        <end position="23"/>
    </location>
</feature>
<gene>
    <name evidence="3" type="ORF">J2I48_24840</name>
</gene>
<dbReference type="AlphaFoldDB" id="A0A939GAJ8"/>
<evidence type="ECO:0000259" key="2">
    <source>
        <dbReference type="Pfam" id="PF13349"/>
    </source>
</evidence>
<dbReference type="InterPro" id="IPR025164">
    <property type="entry name" value="Toastrack_DUF4097"/>
</dbReference>
<keyword evidence="4" id="KW-1185">Reference proteome</keyword>
<evidence type="ECO:0000256" key="1">
    <source>
        <dbReference type="SAM" id="SignalP"/>
    </source>
</evidence>
<dbReference type="Proteomes" id="UP000664795">
    <property type="component" value="Unassembled WGS sequence"/>
</dbReference>
<keyword evidence="1" id="KW-0732">Signal</keyword>
<reference evidence="3 4" key="1">
    <citation type="submission" date="2021-03" db="EMBL/GenBank/DDBJ databases">
        <title>Fibrella sp. HMF5036 genome sequencing and assembly.</title>
        <authorList>
            <person name="Kang H."/>
            <person name="Kim H."/>
            <person name="Bae S."/>
            <person name="Joh K."/>
        </authorList>
    </citation>
    <scope>NUCLEOTIDE SEQUENCE [LARGE SCALE GENOMIC DNA]</scope>
    <source>
        <strain evidence="3 4">HMF5036</strain>
    </source>
</reference>